<sequence>MTSRFTCLWLWTRLLVGLVVILRSGGEVVFKREIYDYIVVGAGSAGSVVASRLSEDSHVTVLLVEQGGDDRGIREIAVPALAARTWSNPNITQNFYSVPRPDRFKGLKNGEVKYKRGVILGGSSSINYMAYFRGDKSDFNRWANYTGDNSWDYPHVLAYFKKLERVTSPELRSPYRGSDGPVEVTLTYPLYKVTDKLIEAFRELGYKYNKDPNSESLEGVSRAQENSDNGQRSSASRAYLHPISERPNLDVVINAKVFKIDIQSRKAKGIFVLRQEKTFYVEARKEVILSAGAIESPKLLMLSGIGPKKHLEDLNISVVADLPVGDNLQDHVIFDLVASIEKPFNMPNVIIESPWAMEEYEVLRQGPLSVAGTGACFHTSTTPITKQMDWPDLQIFFSLFVPKYKDLADTLLHYDPDVQKELSARENATYAFGFLPIVARPASRGTLRLRSSNPLDQPVIDVNFLSVQEDVDVLVRAVEICKRVIQSKTMASIGAKLADVQHPSMCSQYIFDSTDYWGCVVKGRPLSGQHLSGTCKMGSANDVTAVVDTQLRVRHIQGLRVADASIMPYVTSGNTNVPTMMVGEKAADIIKGVQLPPTIISSDDVCPIQR</sequence>
<protein>
    <recommendedName>
        <fullName evidence="8">Glucose-methanol-choline oxidoreductase N-terminal domain-containing protein</fullName>
    </recommendedName>
</protein>
<feature type="domain" description="Glucose-methanol-choline oxidoreductase N-terminal" evidence="8">
    <location>
        <begin position="292"/>
        <end position="306"/>
    </location>
</feature>
<dbReference type="PIRSF" id="PIRSF000137">
    <property type="entry name" value="Alcohol_oxidase"/>
    <property type="match status" value="1"/>
</dbReference>
<dbReference type="PROSITE" id="PS00624">
    <property type="entry name" value="GMC_OXRED_2"/>
    <property type="match status" value="1"/>
</dbReference>
<feature type="compositionally biased region" description="Polar residues" evidence="6">
    <location>
        <begin position="223"/>
        <end position="236"/>
    </location>
</feature>
<keyword evidence="7" id="KW-0732">Signal</keyword>
<keyword evidence="10" id="KW-1185">Reference proteome</keyword>
<evidence type="ECO:0000256" key="3">
    <source>
        <dbReference type="ARBA" id="ARBA00022630"/>
    </source>
</evidence>
<evidence type="ECO:0000256" key="2">
    <source>
        <dbReference type="ARBA" id="ARBA00010790"/>
    </source>
</evidence>
<proteinExistence type="inferred from homology"/>
<dbReference type="PANTHER" id="PTHR11552:SF147">
    <property type="entry name" value="CHOLINE DEHYDROGENASE, MITOCHONDRIAL"/>
    <property type="match status" value="1"/>
</dbReference>
<dbReference type="Pfam" id="PF05199">
    <property type="entry name" value="GMC_oxred_C"/>
    <property type="match status" value="1"/>
</dbReference>
<dbReference type="InterPro" id="IPR012132">
    <property type="entry name" value="GMC_OxRdtase"/>
</dbReference>
<evidence type="ECO:0000313" key="9">
    <source>
        <dbReference type="EMBL" id="CAL1547965.1"/>
    </source>
</evidence>
<dbReference type="SUPFAM" id="SSF54373">
    <property type="entry name" value="FAD-linked reductases, C-terminal domain"/>
    <property type="match status" value="1"/>
</dbReference>
<evidence type="ECO:0000256" key="5">
    <source>
        <dbReference type="PIRSR" id="PIRSR000137-2"/>
    </source>
</evidence>
<dbReference type="Gene3D" id="3.50.50.60">
    <property type="entry name" value="FAD/NAD(P)-binding domain"/>
    <property type="match status" value="1"/>
</dbReference>
<feature type="chain" id="PRO_5043853155" description="Glucose-methanol-choline oxidoreductase N-terminal domain-containing protein" evidence="7">
    <location>
        <begin position="27"/>
        <end position="610"/>
    </location>
</feature>
<evidence type="ECO:0000256" key="1">
    <source>
        <dbReference type="ARBA" id="ARBA00001974"/>
    </source>
</evidence>
<dbReference type="InterPro" id="IPR007867">
    <property type="entry name" value="GMC_OxRtase_C"/>
</dbReference>
<keyword evidence="4 5" id="KW-0274">FAD</keyword>
<evidence type="ECO:0000259" key="8">
    <source>
        <dbReference type="PROSITE" id="PS00624"/>
    </source>
</evidence>
<dbReference type="GO" id="GO:0016614">
    <property type="term" value="F:oxidoreductase activity, acting on CH-OH group of donors"/>
    <property type="evidence" value="ECO:0007669"/>
    <property type="project" value="InterPro"/>
</dbReference>
<comment type="cofactor">
    <cofactor evidence="1 5">
        <name>FAD</name>
        <dbReference type="ChEBI" id="CHEBI:57692"/>
    </cofactor>
</comment>
<gene>
    <name evidence="9" type="ORF">GSLYS_00021282001</name>
</gene>
<evidence type="ECO:0000256" key="4">
    <source>
        <dbReference type="ARBA" id="ARBA00022827"/>
    </source>
</evidence>
<dbReference type="AlphaFoldDB" id="A0AAV2IQ31"/>
<feature type="signal peptide" evidence="7">
    <location>
        <begin position="1"/>
        <end position="26"/>
    </location>
</feature>
<dbReference type="GO" id="GO:0050660">
    <property type="term" value="F:flavin adenine dinucleotide binding"/>
    <property type="evidence" value="ECO:0007669"/>
    <property type="project" value="InterPro"/>
</dbReference>
<dbReference type="Pfam" id="PF00732">
    <property type="entry name" value="GMC_oxred_N"/>
    <property type="match status" value="1"/>
</dbReference>
<keyword evidence="3" id="KW-0285">Flavoprotein</keyword>
<dbReference type="Gene3D" id="3.30.560.10">
    <property type="entry name" value="Glucose Oxidase, domain 3"/>
    <property type="match status" value="1"/>
</dbReference>
<evidence type="ECO:0000313" key="10">
    <source>
        <dbReference type="Proteomes" id="UP001497497"/>
    </source>
</evidence>
<dbReference type="InterPro" id="IPR000172">
    <property type="entry name" value="GMC_OxRdtase_N"/>
</dbReference>
<dbReference type="EMBL" id="CAXITT010001123">
    <property type="protein sequence ID" value="CAL1547965.1"/>
    <property type="molecule type" value="Genomic_DNA"/>
</dbReference>
<dbReference type="InterPro" id="IPR036188">
    <property type="entry name" value="FAD/NAD-bd_sf"/>
</dbReference>
<dbReference type="PANTHER" id="PTHR11552">
    <property type="entry name" value="GLUCOSE-METHANOL-CHOLINE GMC OXIDOREDUCTASE"/>
    <property type="match status" value="1"/>
</dbReference>
<reference evidence="9 10" key="1">
    <citation type="submission" date="2024-04" db="EMBL/GenBank/DDBJ databases">
        <authorList>
            <consortium name="Genoscope - CEA"/>
            <person name="William W."/>
        </authorList>
    </citation>
    <scope>NUCLEOTIDE SEQUENCE [LARGE SCALE GENOMIC DNA]</scope>
</reference>
<feature type="binding site" evidence="5">
    <location>
        <position position="257"/>
    </location>
    <ligand>
        <name>FAD</name>
        <dbReference type="ChEBI" id="CHEBI:57692"/>
    </ligand>
</feature>
<name>A0AAV2IQ31_LYMST</name>
<comment type="similarity">
    <text evidence="2">Belongs to the GMC oxidoreductase family.</text>
</comment>
<accession>A0AAV2IQ31</accession>
<feature type="region of interest" description="Disordered" evidence="6">
    <location>
        <begin position="214"/>
        <end position="239"/>
    </location>
</feature>
<evidence type="ECO:0000256" key="7">
    <source>
        <dbReference type="SAM" id="SignalP"/>
    </source>
</evidence>
<dbReference type="Proteomes" id="UP001497497">
    <property type="component" value="Unassembled WGS sequence"/>
</dbReference>
<organism evidence="9 10">
    <name type="scientific">Lymnaea stagnalis</name>
    <name type="common">Great pond snail</name>
    <name type="synonym">Helix stagnalis</name>
    <dbReference type="NCBI Taxonomy" id="6523"/>
    <lineage>
        <taxon>Eukaryota</taxon>
        <taxon>Metazoa</taxon>
        <taxon>Spiralia</taxon>
        <taxon>Lophotrochozoa</taxon>
        <taxon>Mollusca</taxon>
        <taxon>Gastropoda</taxon>
        <taxon>Heterobranchia</taxon>
        <taxon>Euthyneura</taxon>
        <taxon>Panpulmonata</taxon>
        <taxon>Hygrophila</taxon>
        <taxon>Lymnaeoidea</taxon>
        <taxon>Lymnaeidae</taxon>
        <taxon>Lymnaea</taxon>
    </lineage>
</organism>
<dbReference type="SUPFAM" id="SSF51905">
    <property type="entry name" value="FAD/NAD(P)-binding domain"/>
    <property type="match status" value="1"/>
</dbReference>
<evidence type="ECO:0000256" key="6">
    <source>
        <dbReference type="SAM" id="MobiDB-lite"/>
    </source>
</evidence>
<comment type="caution">
    <text evidence="9">The sequence shown here is derived from an EMBL/GenBank/DDBJ whole genome shotgun (WGS) entry which is preliminary data.</text>
</comment>